<feature type="transmembrane region" description="Helical" evidence="5">
    <location>
        <begin position="72"/>
        <end position="90"/>
    </location>
</feature>
<keyword evidence="3 5" id="KW-1133">Transmembrane helix</keyword>
<keyword evidence="8" id="KW-1185">Reference proteome</keyword>
<dbReference type="EMBL" id="JANIBJ010000013">
    <property type="protein sequence ID" value="MCQ8104189.1"/>
    <property type="molecule type" value="Genomic_DNA"/>
</dbReference>
<evidence type="ECO:0000259" key="6">
    <source>
        <dbReference type="Pfam" id="PF05154"/>
    </source>
</evidence>
<evidence type="ECO:0000313" key="7">
    <source>
        <dbReference type="EMBL" id="MCQ8104189.1"/>
    </source>
</evidence>
<dbReference type="Pfam" id="PF05154">
    <property type="entry name" value="TM2"/>
    <property type="match status" value="1"/>
</dbReference>
<evidence type="ECO:0000256" key="5">
    <source>
        <dbReference type="SAM" id="Phobius"/>
    </source>
</evidence>
<protein>
    <submittedName>
        <fullName evidence="7">TM2 domain-containing protein</fullName>
    </submittedName>
</protein>
<gene>
    <name evidence="7" type="ORF">NP590_08740</name>
</gene>
<comment type="caution">
    <text evidence="7">The sequence shown here is derived from an EMBL/GenBank/DDBJ whole genome shotgun (WGS) entry which is preliminary data.</text>
</comment>
<reference evidence="7 8" key="1">
    <citation type="submission" date="2022-07" db="EMBL/GenBank/DDBJ databases">
        <title>Methylomonas rivi sp. nov., Methylomonas rosea sp. nov., Methylomonas aureus sp. nov. and Methylomonas subterranea sp. nov., four novel methanotrophs isolated from a freshwater creek and the deep terrestrial subsurface.</title>
        <authorList>
            <person name="Abin C."/>
            <person name="Sankaranarayanan K."/>
            <person name="Garner C."/>
            <person name="Sindelar R."/>
            <person name="Kotary K."/>
            <person name="Garner R."/>
            <person name="Barclay S."/>
            <person name="Lawson P."/>
            <person name="Krumholz L."/>
        </authorList>
    </citation>
    <scope>NUCLEOTIDE SEQUENCE [LARGE SCALE GENOMIC DNA]</scope>
    <source>
        <strain evidence="7 8">SURF-2</strain>
    </source>
</reference>
<evidence type="ECO:0000313" key="8">
    <source>
        <dbReference type="Proteomes" id="UP001524499"/>
    </source>
</evidence>
<feature type="domain" description="TM2" evidence="6">
    <location>
        <begin position="68"/>
        <end position="118"/>
    </location>
</feature>
<evidence type="ECO:0000256" key="1">
    <source>
        <dbReference type="ARBA" id="ARBA00004141"/>
    </source>
</evidence>
<proteinExistence type="predicted"/>
<dbReference type="RefSeq" id="WP_256601964.1">
    <property type="nucleotide sequence ID" value="NZ_JANIBJ010000013.1"/>
</dbReference>
<sequence length="137" mass="15159">MLGHIESYDERCQTGVVKHDGKFYEFHIDQWTATEPPKQGDDVDFDHEHGEVTEIGPVGAYLLDSQPVKNHIVAALLGIVFGAIGLHRIYLGFWGLGITQILVTYLTGGFGVVWGFIEGVLIFTGHISKDAKGRHLK</sequence>
<keyword evidence="4 5" id="KW-0472">Membrane</keyword>
<accession>A0ABT1TFE8</accession>
<evidence type="ECO:0000256" key="3">
    <source>
        <dbReference type="ARBA" id="ARBA00022989"/>
    </source>
</evidence>
<evidence type="ECO:0000256" key="4">
    <source>
        <dbReference type="ARBA" id="ARBA00023136"/>
    </source>
</evidence>
<comment type="subcellular location">
    <subcellularLocation>
        <location evidence="1">Membrane</location>
        <topology evidence="1">Multi-pass membrane protein</topology>
    </subcellularLocation>
</comment>
<feature type="transmembrane region" description="Helical" evidence="5">
    <location>
        <begin position="102"/>
        <end position="127"/>
    </location>
</feature>
<name>A0ABT1TFE8_9GAMM</name>
<keyword evidence="2 5" id="KW-0812">Transmembrane</keyword>
<dbReference type="Proteomes" id="UP001524499">
    <property type="component" value="Unassembled WGS sequence"/>
</dbReference>
<dbReference type="InterPro" id="IPR007829">
    <property type="entry name" value="TM2"/>
</dbReference>
<evidence type="ECO:0000256" key="2">
    <source>
        <dbReference type="ARBA" id="ARBA00022692"/>
    </source>
</evidence>
<organism evidence="7 8">
    <name type="scientific">Methylomonas subterranea</name>
    <dbReference type="NCBI Taxonomy" id="2952225"/>
    <lineage>
        <taxon>Bacteria</taxon>
        <taxon>Pseudomonadati</taxon>
        <taxon>Pseudomonadota</taxon>
        <taxon>Gammaproteobacteria</taxon>
        <taxon>Methylococcales</taxon>
        <taxon>Methylococcaceae</taxon>
        <taxon>Methylomonas</taxon>
    </lineage>
</organism>